<dbReference type="EMBL" id="JACHHJ010000006">
    <property type="protein sequence ID" value="MBB6451405.1"/>
    <property type="molecule type" value="Genomic_DNA"/>
</dbReference>
<keyword evidence="1" id="KW-0808">Transferase</keyword>
<comment type="caution">
    <text evidence="1">The sequence shown here is derived from an EMBL/GenBank/DDBJ whole genome shotgun (WGS) entry which is preliminary data.</text>
</comment>
<organism evidence="1 2">
    <name type="scientific">Geomicrobium halophilum</name>
    <dbReference type="NCBI Taxonomy" id="549000"/>
    <lineage>
        <taxon>Bacteria</taxon>
        <taxon>Bacillati</taxon>
        <taxon>Bacillota</taxon>
        <taxon>Bacilli</taxon>
        <taxon>Bacillales</taxon>
        <taxon>Geomicrobium</taxon>
    </lineage>
</organism>
<dbReference type="Proteomes" id="UP000568839">
    <property type="component" value="Unassembled WGS sequence"/>
</dbReference>
<name>A0A841Q186_9BACL</name>
<evidence type="ECO:0000313" key="1">
    <source>
        <dbReference type="EMBL" id="MBB6451405.1"/>
    </source>
</evidence>
<protein>
    <submittedName>
        <fullName evidence="1">Arylamine N-acetyltransferase</fullName>
    </submittedName>
</protein>
<dbReference type="GO" id="GO:0016740">
    <property type="term" value="F:transferase activity"/>
    <property type="evidence" value="ECO:0007669"/>
    <property type="project" value="UniProtKB-KW"/>
</dbReference>
<proteinExistence type="predicted"/>
<gene>
    <name evidence="1" type="ORF">HNR44_003412</name>
</gene>
<evidence type="ECO:0000313" key="2">
    <source>
        <dbReference type="Proteomes" id="UP000568839"/>
    </source>
</evidence>
<reference evidence="1 2" key="1">
    <citation type="submission" date="2020-08" db="EMBL/GenBank/DDBJ databases">
        <title>Genomic Encyclopedia of Type Strains, Phase IV (KMG-IV): sequencing the most valuable type-strain genomes for metagenomic binning, comparative biology and taxonomic classification.</title>
        <authorList>
            <person name="Goeker M."/>
        </authorList>
    </citation>
    <scope>NUCLEOTIDE SEQUENCE [LARGE SCALE GENOMIC DNA]</scope>
    <source>
        <strain evidence="1 2">DSM 21769</strain>
    </source>
</reference>
<keyword evidence="2" id="KW-1185">Reference proteome</keyword>
<sequence>MMTQKQFPQWAKDYMYYIQVSVRDPSLSYLKEMITVHLNRITFENISTLK</sequence>
<dbReference type="AlphaFoldDB" id="A0A841Q186"/>
<accession>A0A841Q186</accession>